<keyword evidence="3" id="KW-0819">tRNA processing</keyword>
<dbReference type="OrthoDB" id="434144at2759"/>
<dbReference type="InterPro" id="IPR011063">
    <property type="entry name" value="TilS/TtcA_N"/>
</dbReference>
<sequence>GLAVSGGVDSMALATLCSDLAHEISEDDPDDRFRAFIVDHKLREESTEEALTVKRALGHLGIQSEVLQMQWPENVDAKNLPGLEHHARKLRFRLLGQACRKHGIEALLVAHHSDDQAETVMMRLIDGHQGRGLRGIRESNDIPESFGIHGVHRSHASDETYDPDIPFAMDAQHSIENEDGGVQVLRPLLPFTKDRLVATCLEAETPWVEDQTNQDPTLTPRNAIRHLFNNYRLPAALGKNSLLGISQRVSERIARQSQEVDDMINSVDAVLDVRSGEIAVRFPRNFFPPNSMPLSNPIGYGYIPSNFTVAPYDSEHGKIVGAMFLQKLIHLVTPYESVNLSQLEMATRYLFPKLFISDPIQPSEAHVPPSFTVGGVLFERLAAPVLYFPYFTWLLSRQPYSGAQTLPSLSISLTAKEPSPPPQPPGFQLYDGRFWIRVHNPSATHHLIVRPFRPTDLKPLRASLQGSMHERFEGLRIDAAKSKARYTLPVIAAVNPNDSTDTDTILAMPSFGVKINKGPIAEEWKDLRWDIRYKRL</sequence>
<dbReference type="PANTHER" id="PTHR43033">
    <property type="entry name" value="TRNA(ILE)-LYSIDINE SYNTHASE-RELATED"/>
    <property type="match status" value="1"/>
</dbReference>
<keyword evidence="9" id="KW-1185">Reference proteome</keyword>
<evidence type="ECO:0000256" key="1">
    <source>
        <dbReference type="ARBA" id="ARBA00013267"/>
    </source>
</evidence>
<gene>
    <name evidence="8" type="ORF">K490DRAFT_2873</name>
</gene>
<evidence type="ECO:0000259" key="7">
    <source>
        <dbReference type="Pfam" id="PF01171"/>
    </source>
</evidence>
<proteinExistence type="inferred from homology"/>
<dbReference type="Gene3D" id="3.40.50.620">
    <property type="entry name" value="HUPs"/>
    <property type="match status" value="1"/>
</dbReference>
<feature type="non-terminal residue" evidence="8">
    <location>
        <position position="1"/>
    </location>
</feature>
<evidence type="ECO:0000256" key="5">
    <source>
        <dbReference type="ARBA" id="ARBA00022840"/>
    </source>
</evidence>
<evidence type="ECO:0000256" key="3">
    <source>
        <dbReference type="ARBA" id="ARBA00022694"/>
    </source>
</evidence>
<dbReference type="GO" id="GO:0008033">
    <property type="term" value="P:tRNA processing"/>
    <property type="evidence" value="ECO:0007669"/>
    <property type="project" value="UniProtKB-KW"/>
</dbReference>
<evidence type="ECO:0000256" key="4">
    <source>
        <dbReference type="ARBA" id="ARBA00022741"/>
    </source>
</evidence>
<dbReference type="PANTHER" id="PTHR43033:SF1">
    <property type="entry name" value="TRNA(ILE)-LYSIDINE SYNTHASE-RELATED"/>
    <property type="match status" value="1"/>
</dbReference>
<protein>
    <recommendedName>
        <fullName evidence="1">tRNA(Ile)-lysidine synthetase</fullName>
        <ecNumber evidence="1">6.3.4.19</ecNumber>
    </recommendedName>
</protein>
<dbReference type="InterPro" id="IPR012795">
    <property type="entry name" value="tRNA_Ile_lys_synt_N"/>
</dbReference>
<dbReference type="InterPro" id="IPR014729">
    <property type="entry name" value="Rossmann-like_a/b/a_fold"/>
</dbReference>
<dbReference type="Proteomes" id="UP000799776">
    <property type="component" value="Unassembled WGS sequence"/>
</dbReference>
<name>A0A9P4HSC2_9PEZI</name>
<dbReference type="Pfam" id="PF01171">
    <property type="entry name" value="ATP_bind_3"/>
    <property type="match status" value="1"/>
</dbReference>
<dbReference type="NCBIfam" id="TIGR02432">
    <property type="entry name" value="lysidine_TilS_N"/>
    <property type="match status" value="1"/>
</dbReference>
<organism evidence="8 9">
    <name type="scientific">Saccharata proteae CBS 121410</name>
    <dbReference type="NCBI Taxonomy" id="1314787"/>
    <lineage>
        <taxon>Eukaryota</taxon>
        <taxon>Fungi</taxon>
        <taxon>Dikarya</taxon>
        <taxon>Ascomycota</taxon>
        <taxon>Pezizomycotina</taxon>
        <taxon>Dothideomycetes</taxon>
        <taxon>Dothideomycetes incertae sedis</taxon>
        <taxon>Botryosphaeriales</taxon>
        <taxon>Saccharataceae</taxon>
        <taxon>Saccharata</taxon>
    </lineage>
</organism>
<feature type="non-terminal residue" evidence="8">
    <location>
        <position position="536"/>
    </location>
</feature>
<dbReference type="GO" id="GO:0032267">
    <property type="term" value="F:tRNA(Ile)-lysidine synthase activity"/>
    <property type="evidence" value="ECO:0007669"/>
    <property type="project" value="UniProtKB-EC"/>
</dbReference>
<reference evidence="8" key="1">
    <citation type="journal article" date="2020" name="Stud. Mycol.">
        <title>101 Dothideomycetes genomes: a test case for predicting lifestyles and emergence of pathogens.</title>
        <authorList>
            <person name="Haridas S."/>
            <person name="Albert R."/>
            <person name="Binder M."/>
            <person name="Bloem J."/>
            <person name="Labutti K."/>
            <person name="Salamov A."/>
            <person name="Andreopoulos B."/>
            <person name="Baker S."/>
            <person name="Barry K."/>
            <person name="Bills G."/>
            <person name="Bluhm B."/>
            <person name="Cannon C."/>
            <person name="Castanera R."/>
            <person name="Culley D."/>
            <person name="Daum C."/>
            <person name="Ezra D."/>
            <person name="Gonzalez J."/>
            <person name="Henrissat B."/>
            <person name="Kuo A."/>
            <person name="Liang C."/>
            <person name="Lipzen A."/>
            <person name="Lutzoni F."/>
            <person name="Magnuson J."/>
            <person name="Mondo S."/>
            <person name="Nolan M."/>
            <person name="Ohm R."/>
            <person name="Pangilinan J."/>
            <person name="Park H.-J."/>
            <person name="Ramirez L."/>
            <person name="Alfaro M."/>
            <person name="Sun H."/>
            <person name="Tritt A."/>
            <person name="Yoshinaga Y."/>
            <person name="Zwiers L.-H."/>
            <person name="Turgeon B."/>
            <person name="Goodwin S."/>
            <person name="Spatafora J."/>
            <person name="Crous P."/>
            <person name="Grigoriev I."/>
        </authorList>
    </citation>
    <scope>NUCLEOTIDE SEQUENCE</scope>
    <source>
        <strain evidence="8">CBS 121410</strain>
    </source>
</reference>
<dbReference type="SUPFAM" id="SSF52402">
    <property type="entry name" value="Adenine nucleotide alpha hydrolases-like"/>
    <property type="match status" value="1"/>
</dbReference>
<dbReference type="CDD" id="cd01992">
    <property type="entry name" value="TilS_N"/>
    <property type="match status" value="1"/>
</dbReference>
<dbReference type="GO" id="GO:0005524">
    <property type="term" value="F:ATP binding"/>
    <property type="evidence" value="ECO:0007669"/>
    <property type="project" value="UniProtKB-KW"/>
</dbReference>
<dbReference type="HAMAP" id="MF_01161">
    <property type="entry name" value="tRNA_Ile_lys_synt"/>
    <property type="match status" value="1"/>
</dbReference>
<keyword evidence="5" id="KW-0067">ATP-binding</keyword>
<keyword evidence="4" id="KW-0547">Nucleotide-binding</keyword>
<dbReference type="EC" id="6.3.4.19" evidence="1"/>
<feature type="domain" description="tRNA(Ile)-lysidine/2-thiocytidine synthase N-terminal" evidence="7">
    <location>
        <begin position="2"/>
        <end position="226"/>
    </location>
</feature>
<dbReference type="EMBL" id="ML978741">
    <property type="protein sequence ID" value="KAF2084410.1"/>
    <property type="molecule type" value="Genomic_DNA"/>
</dbReference>
<evidence type="ECO:0000313" key="9">
    <source>
        <dbReference type="Proteomes" id="UP000799776"/>
    </source>
</evidence>
<dbReference type="AlphaFoldDB" id="A0A9P4HSC2"/>
<evidence type="ECO:0000256" key="6">
    <source>
        <dbReference type="ARBA" id="ARBA00048539"/>
    </source>
</evidence>
<evidence type="ECO:0000313" key="8">
    <source>
        <dbReference type="EMBL" id="KAF2084410.1"/>
    </source>
</evidence>
<keyword evidence="2" id="KW-0436">Ligase</keyword>
<comment type="caution">
    <text evidence="8">The sequence shown here is derived from an EMBL/GenBank/DDBJ whole genome shotgun (WGS) entry which is preliminary data.</text>
</comment>
<accession>A0A9P4HSC2</accession>
<comment type="catalytic activity">
    <reaction evidence="6">
        <text>cytidine(34) in tRNA(Ile2) + L-lysine + ATP = lysidine(34) in tRNA(Ile2) + AMP + diphosphate + H(+)</text>
        <dbReference type="Rhea" id="RHEA:43744"/>
        <dbReference type="Rhea" id="RHEA-COMP:10625"/>
        <dbReference type="Rhea" id="RHEA-COMP:10670"/>
        <dbReference type="ChEBI" id="CHEBI:15378"/>
        <dbReference type="ChEBI" id="CHEBI:30616"/>
        <dbReference type="ChEBI" id="CHEBI:32551"/>
        <dbReference type="ChEBI" id="CHEBI:33019"/>
        <dbReference type="ChEBI" id="CHEBI:82748"/>
        <dbReference type="ChEBI" id="CHEBI:83665"/>
        <dbReference type="ChEBI" id="CHEBI:456215"/>
        <dbReference type="EC" id="6.3.4.19"/>
    </reaction>
</comment>
<dbReference type="InterPro" id="IPR012094">
    <property type="entry name" value="tRNA_Ile_lys_synt"/>
</dbReference>
<evidence type="ECO:0000256" key="2">
    <source>
        <dbReference type="ARBA" id="ARBA00022598"/>
    </source>
</evidence>